<proteinExistence type="predicted"/>
<dbReference type="GO" id="GO:0022857">
    <property type="term" value="F:transmembrane transporter activity"/>
    <property type="evidence" value="ECO:0007669"/>
    <property type="project" value="InterPro"/>
</dbReference>
<dbReference type="PANTHER" id="PTHR43370">
    <property type="entry name" value="SUGAR ABC TRANSPORTER INTEGRAL MEMBRANE PROTEIN-RELATED"/>
    <property type="match status" value="1"/>
</dbReference>
<evidence type="ECO:0000256" key="3">
    <source>
        <dbReference type="ARBA" id="ARBA00022692"/>
    </source>
</evidence>
<keyword evidence="4 6" id="KW-1133">Transmembrane helix</keyword>
<dbReference type="PANTHER" id="PTHR43370:SF2">
    <property type="entry name" value="ABC TRANSPORTER PERMEASE PROTEIN"/>
    <property type="match status" value="1"/>
</dbReference>
<keyword evidence="5 6" id="KW-0472">Membrane</keyword>
<evidence type="ECO:0000256" key="6">
    <source>
        <dbReference type="SAM" id="Phobius"/>
    </source>
</evidence>
<reference evidence="7" key="1">
    <citation type="submission" date="2018-05" db="EMBL/GenBank/DDBJ databases">
        <authorList>
            <person name="Lanie J.A."/>
            <person name="Ng W.-L."/>
            <person name="Kazmierczak K.M."/>
            <person name="Andrzejewski T.M."/>
            <person name="Davidsen T.M."/>
            <person name="Wayne K.J."/>
            <person name="Tettelin H."/>
            <person name="Glass J.I."/>
            <person name="Rusch D."/>
            <person name="Podicherti R."/>
            <person name="Tsui H.-C.T."/>
            <person name="Winkler M.E."/>
        </authorList>
    </citation>
    <scope>NUCLEOTIDE SEQUENCE</scope>
</reference>
<evidence type="ECO:0000256" key="4">
    <source>
        <dbReference type="ARBA" id="ARBA00022989"/>
    </source>
</evidence>
<dbReference type="Pfam" id="PF02653">
    <property type="entry name" value="BPD_transp_2"/>
    <property type="match status" value="1"/>
</dbReference>
<feature type="transmembrane region" description="Helical" evidence="6">
    <location>
        <begin position="63"/>
        <end position="85"/>
    </location>
</feature>
<feature type="transmembrane region" description="Helical" evidence="6">
    <location>
        <begin position="142"/>
        <end position="158"/>
    </location>
</feature>
<comment type="subcellular location">
    <subcellularLocation>
        <location evidence="1">Cell membrane</location>
        <topology evidence="1">Multi-pass membrane protein</topology>
    </subcellularLocation>
</comment>
<feature type="transmembrane region" description="Helical" evidence="6">
    <location>
        <begin position="242"/>
        <end position="262"/>
    </location>
</feature>
<feature type="transmembrane region" description="Helical" evidence="6">
    <location>
        <begin position="37"/>
        <end position="57"/>
    </location>
</feature>
<accession>A0A382ES02</accession>
<gene>
    <name evidence="7" type="ORF">METZ01_LOCUS205615</name>
</gene>
<feature type="transmembrane region" description="Helical" evidence="6">
    <location>
        <begin position="90"/>
        <end position="108"/>
    </location>
</feature>
<name>A0A382ES02_9ZZZZ</name>
<feature type="transmembrane region" description="Helical" evidence="6">
    <location>
        <begin position="213"/>
        <end position="235"/>
    </location>
</feature>
<dbReference type="AlphaFoldDB" id="A0A382ES02"/>
<evidence type="ECO:0000256" key="2">
    <source>
        <dbReference type="ARBA" id="ARBA00022475"/>
    </source>
</evidence>
<evidence type="ECO:0000313" key="7">
    <source>
        <dbReference type="EMBL" id="SVB52761.1"/>
    </source>
</evidence>
<sequence>MTETLIFICAGTMAAATPILFAAMGELVVERSGVLNLSIEGMMATGAAAAFAVATVYESSFLGFVMAALAAGLLSVVFATLTLIFLANQVAAGLAVGILGLGVSALIGKKHEGFTIEPLKNVDWGFLTDIPVVGRILFQHDLVLYVGILLIAVLWFVLTRTKLGLIIKAVGEAPEAAHAIGYPVILIRFLAIAFGGAMAGMGGAYLTLAYTPLWAEGLVAGRGWIAVALVVFGSWRAHRVALGAYLFGAISLLELSIQGLGLAIPSQALSAAPYVMTIVILVLISRDARQIRLNSPASLGVTYRHQG</sequence>
<dbReference type="EMBL" id="UINC01045696">
    <property type="protein sequence ID" value="SVB52761.1"/>
    <property type="molecule type" value="Genomic_DNA"/>
</dbReference>
<keyword evidence="3 6" id="KW-0812">Transmembrane</keyword>
<keyword evidence="2" id="KW-1003">Cell membrane</keyword>
<protein>
    <recommendedName>
        <fullName evidence="8">ABC transporter permease</fullName>
    </recommendedName>
</protein>
<dbReference type="GO" id="GO:0005886">
    <property type="term" value="C:plasma membrane"/>
    <property type="evidence" value="ECO:0007669"/>
    <property type="project" value="UniProtKB-SubCell"/>
</dbReference>
<feature type="transmembrane region" description="Helical" evidence="6">
    <location>
        <begin position="268"/>
        <end position="285"/>
    </location>
</feature>
<dbReference type="CDD" id="cd06580">
    <property type="entry name" value="TM_PBP1_transp_TpRbsC_like"/>
    <property type="match status" value="1"/>
</dbReference>
<feature type="transmembrane region" description="Helical" evidence="6">
    <location>
        <begin position="6"/>
        <end position="25"/>
    </location>
</feature>
<evidence type="ECO:0000256" key="5">
    <source>
        <dbReference type="ARBA" id="ARBA00023136"/>
    </source>
</evidence>
<evidence type="ECO:0008006" key="8">
    <source>
        <dbReference type="Google" id="ProtNLM"/>
    </source>
</evidence>
<evidence type="ECO:0000256" key="1">
    <source>
        <dbReference type="ARBA" id="ARBA00004651"/>
    </source>
</evidence>
<organism evidence="7">
    <name type="scientific">marine metagenome</name>
    <dbReference type="NCBI Taxonomy" id="408172"/>
    <lineage>
        <taxon>unclassified sequences</taxon>
        <taxon>metagenomes</taxon>
        <taxon>ecological metagenomes</taxon>
    </lineage>
</organism>
<dbReference type="InterPro" id="IPR001851">
    <property type="entry name" value="ABC_transp_permease"/>
</dbReference>
<feature type="transmembrane region" description="Helical" evidence="6">
    <location>
        <begin position="179"/>
        <end position="201"/>
    </location>
</feature>